<evidence type="ECO:0000259" key="1">
    <source>
        <dbReference type="Pfam" id="PF00149"/>
    </source>
</evidence>
<name>A0ABS9CVY9_9RHOB</name>
<dbReference type="Proteomes" id="UP001200557">
    <property type="component" value="Unassembled WGS sequence"/>
</dbReference>
<dbReference type="PANTHER" id="PTHR42850">
    <property type="entry name" value="METALLOPHOSPHOESTERASE"/>
    <property type="match status" value="1"/>
</dbReference>
<accession>A0ABS9CVY9</accession>
<dbReference type="Pfam" id="PF00149">
    <property type="entry name" value="Metallophos"/>
    <property type="match status" value="1"/>
</dbReference>
<gene>
    <name evidence="2" type="ORF">L0664_07735</name>
</gene>
<dbReference type="EMBL" id="JAKGAQ010000002">
    <property type="protein sequence ID" value="MCF2870952.1"/>
    <property type="molecule type" value="Genomic_DNA"/>
</dbReference>
<feature type="domain" description="Calcineurin-like phosphoesterase" evidence="1">
    <location>
        <begin position="3"/>
        <end position="170"/>
    </location>
</feature>
<dbReference type="PANTHER" id="PTHR42850:SF4">
    <property type="entry name" value="ZINC-DEPENDENT ENDOPOLYPHOSPHATASE"/>
    <property type="match status" value="1"/>
</dbReference>
<proteinExistence type="predicted"/>
<dbReference type="InterPro" id="IPR050126">
    <property type="entry name" value="Ap4A_hydrolase"/>
</dbReference>
<evidence type="ECO:0000313" key="3">
    <source>
        <dbReference type="Proteomes" id="UP001200557"/>
    </source>
</evidence>
<dbReference type="InterPro" id="IPR004843">
    <property type="entry name" value="Calcineurin-like_PHP"/>
</dbReference>
<comment type="caution">
    <text evidence="2">The sequence shown here is derived from an EMBL/GenBank/DDBJ whole genome shotgun (WGS) entry which is preliminary data.</text>
</comment>
<reference evidence="2 3" key="1">
    <citation type="submission" date="2022-01" db="EMBL/GenBank/DDBJ databases">
        <title>Octadecabacter sp. nov., isolated from a marine alga.</title>
        <authorList>
            <person name="Jin M.S."/>
            <person name="Kim H.M."/>
            <person name="Han D.M."/>
            <person name="Jung J.J."/>
            <person name="Jeon C.O."/>
        </authorList>
    </citation>
    <scope>NUCLEOTIDE SEQUENCE [LARGE SCALE GENOMIC DNA]</scope>
    <source>
        <strain evidence="2 3">G9-8</strain>
    </source>
</reference>
<dbReference type="InterPro" id="IPR029052">
    <property type="entry name" value="Metallo-depent_PP-like"/>
</dbReference>
<dbReference type="Gene3D" id="3.60.21.10">
    <property type="match status" value="1"/>
</dbReference>
<dbReference type="SUPFAM" id="SSF56300">
    <property type="entry name" value="Metallo-dependent phosphatases"/>
    <property type="match status" value="1"/>
</dbReference>
<organism evidence="2 3">
    <name type="scientific">Octadecabacter dasysiphoniae</name>
    <dbReference type="NCBI Taxonomy" id="2909341"/>
    <lineage>
        <taxon>Bacteria</taxon>
        <taxon>Pseudomonadati</taxon>
        <taxon>Pseudomonadota</taxon>
        <taxon>Alphaproteobacteria</taxon>
        <taxon>Rhodobacterales</taxon>
        <taxon>Roseobacteraceae</taxon>
        <taxon>Octadecabacter</taxon>
    </lineage>
</organism>
<keyword evidence="3" id="KW-1185">Reference proteome</keyword>
<sequence length="214" mass="23711">MVRLFDKIDPGDHIITVGDYVDRGEKSADVLRWLMAQQTANPDRITCLLGNHEVMMLEFLDDPSEKGARWLHHGGLQTLASFGVRGANELMKPDELIAVRDRFRAALPTGLEDWVRSLPKHWSSGNLWVVHAAADPAVAMSEQGNRALLWGSSTFLNVPRTDGIWVAHGHTVIEPPEQKNSRISVDTGAYHSGRLTAARCLPNGEVYFIQATHG</sequence>
<protein>
    <submittedName>
        <fullName evidence="2">Metallophosphoesterase</fullName>
    </submittedName>
</protein>
<evidence type="ECO:0000313" key="2">
    <source>
        <dbReference type="EMBL" id="MCF2870952.1"/>
    </source>
</evidence>